<protein>
    <submittedName>
        <fullName evidence="2">Uncharacterized protein</fullName>
    </submittedName>
</protein>
<sequence>MARLVLICVVILFAVPAFDALACYESVGGRNMIMEDPAWKYCAIVPAWIGDERNGSRFGTGPGIDHMLFIDVAFSVNSPSYRLLSYCYYEMYKFAAPMMGADAEFMLRCVCNYDLCNSETDISKYFTSLRQESMIRESKK</sequence>
<dbReference type="EMBL" id="JAKKPZ010000166">
    <property type="protein sequence ID" value="KAI1699817.1"/>
    <property type="molecule type" value="Genomic_DNA"/>
</dbReference>
<dbReference type="InterPro" id="IPR035291">
    <property type="entry name" value="DUF5354"/>
</dbReference>
<evidence type="ECO:0000313" key="3">
    <source>
        <dbReference type="Proteomes" id="UP001201812"/>
    </source>
</evidence>
<keyword evidence="1" id="KW-0732">Signal</keyword>
<accession>A0AAD4MNF0</accession>
<name>A0AAD4MNF0_9BILA</name>
<feature type="chain" id="PRO_5042243197" evidence="1">
    <location>
        <begin position="21"/>
        <end position="140"/>
    </location>
</feature>
<comment type="caution">
    <text evidence="2">The sequence shown here is derived from an EMBL/GenBank/DDBJ whole genome shotgun (WGS) entry which is preliminary data.</text>
</comment>
<dbReference type="Proteomes" id="UP001201812">
    <property type="component" value="Unassembled WGS sequence"/>
</dbReference>
<reference evidence="2" key="1">
    <citation type="submission" date="2022-01" db="EMBL/GenBank/DDBJ databases">
        <title>Genome Sequence Resource for Two Populations of Ditylenchus destructor, the Migratory Endoparasitic Phytonematode.</title>
        <authorList>
            <person name="Zhang H."/>
            <person name="Lin R."/>
            <person name="Xie B."/>
        </authorList>
    </citation>
    <scope>NUCLEOTIDE SEQUENCE</scope>
    <source>
        <strain evidence="2">BazhouSP</strain>
    </source>
</reference>
<evidence type="ECO:0000313" key="2">
    <source>
        <dbReference type="EMBL" id="KAI1699817.1"/>
    </source>
</evidence>
<organism evidence="2 3">
    <name type="scientific">Ditylenchus destructor</name>
    <dbReference type="NCBI Taxonomy" id="166010"/>
    <lineage>
        <taxon>Eukaryota</taxon>
        <taxon>Metazoa</taxon>
        <taxon>Ecdysozoa</taxon>
        <taxon>Nematoda</taxon>
        <taxon>Chromadorea</taxon>
        <taxon>Rhabditida</taxon>
        <taxon>Tylenchina</taxon>
        <taxon>Tylenchomorpha</taxon>
        <taxon>Sphaerularioidea</taxon>
        <taxon>Anguinidae</taxon>
        <taxon>Anguininae</taxon>
        <taxon>Ditylenchus</taxon>
    </lineage>
</organism>
<gene>
    <name evidence="2" type="ORF">DdX_17108</name>
</gene>
<dbReference type="AlphaFoldDB" id="A0AAD4MNF0"/>
<dbReference type="Pfam" id="PF17305">
    <property type="entry name" value="DUF5354"/>
    <property type="match status" value="1"/>
</dbReference>
<evidence type="ECO:0000256" key="1">
    <source>
        <dbReference type="SAM" id="SignalP"/>
    </source>
</evidence>
<feature type="signal peptide" evidence="1">
    <location>
        <begin position="1"/>
        <end position="20"/>
    </location>
</feature>
<proteinExistence type="predicted"/>
<keyword evidence="3" id="KW-1185">Reference proteome</keyword>